<dbReference type="PANTHER" id="PTHR15549">
    <property type="entry name" value="PAIRED IMMUNOGLOBULIN-LIKE TYPE 2 RECEPTOR"/>
    <property type="match status" value="1"/>
</dbReference>
<feature type="transmembrane region" description="Helical" evidence="6">
    <location>
        <begin position="401"/>
        <end position="424"/>
    </location>
</feature>
<feature type="transmembrane region" description="Helical" evidence="6">
    <location>
        <begin position="303"/>
        <end position="322"/>
    </location>
</feature>
<evidence type="ECO:0000256" key="6">
    <source>
        <dbReference type="SAM" id="Phobius"/>
    </source>
</evidence>
<feature type="compositionally biased region" description="Low complexity" evidence="5">
    <location>
        <begin position="369"/>
        <end position="390"/>
    </location>
</feature>
<dbReference type="Proteomes" id="UP000007148">
    <property type="component" value="Unassembled WGS sequence"/>
</dbReference>
<dbReference type="AlphaFoldDB" id="G4TTC4"/>
<organism evidence="8 9">
    <name type="scientific">Serendipita indica (strain DSM 11827)</name>
    <name type="common">Root endophyte fungus</name>
    <name type="synonym">Piriformospora indica</name>
    <dbReference type="NCBI Taxonomy" id="1109443"/>
    <lineage>
        <taxon>Eukaryota</taxon>
        <taxon>Fungi</taxon>
        <taxon>Dikarya</taxon>
        <taxon>Basidiomycota</taxon>
        <taxon>Agaricomycotina</taxon>
        <taxon>Agaricomycetes</taxon>
        <taxon>Sebacinales</taxon>
        <taxon>Serendipitaceae</taxon>
        <taxon>Serendipita</taxon>
    </lineage>
</organism>
<dbReference type="GO" id="GO:0071944">
    <property type="term" value="C:cell periphery"/>
    <property type="evidence" value="ECO:0007669"/>
    <property type="project" value="UniProtKB-ARBA"/>
</dbReference>
<gene>
    <name evidence="8" type="ORF">PIIN_08519</name>
</gene>
<feature type="region of interest" description="Disordered" evidence="5">
    <location>
        <begin position="336"/>
        <end position="397"/>
    </location>
</feature>
<reference evidence="8 9" key="1">
    <citation type="journal article" date="2011" name="PLoS Pathog.">
        <title>Endophytic Life Strategies Decoded by Genome and Transcriptome Analyses of the Mutualistic Root Symbiont Piriformospora indica.</title>
        <authorList>
            <person name="Zuccaro A."/>
            <person name="Lahrmann U."/>
            <person name="Guldener U."/>
            <person name="Langen G."/>
            <person name="Pfiffi S."/>
            <person name="Biedenkopf D."/>
            <person name="Wong P."/>
            <person name="Samans B."/>
            <person name="Grimm C."/>
            <person name="Basiewicz M."/>
            <person name="Murat C."/>
            <person name="Martin F."/>
            <person name="Kogel K.H."/>
        </authorList>
    </citation>
    <scope>NUCLEOTIDE SEQUENCE [LARGE SCALE GENOMIC DNA]</scope>
    <source>
        <strain evidence="8 9">DSM 11827</strain>
    </source>
</reference>
<evidence type="ECO:0000256" key="5">
    <source>
        <dbReference type="SAM" id="MobiDB-lite"/>
    </source>
</evidence>
<feature type="compositionally biased region" description="Polar residues" evidence="5">
    <location>
        <begin position="554"/>
        <end position="565"/>
    </location>
</feature>
<dbReference type="InParanoid" id="G4TTC4"/>
<dbReference type="PANTHER" id="PTHR15549:SF26">
    <property type="entry name" value="AXIAL BUDDING PATTERN PROTEIN 2-RELATED"/>
    <property type="match status" value="1"/>
</dbReference>
<dbReference type="InterPro" id="IPR051694">
    <property type="entry name" value="Immunoregulatory_rcpt-like"/>
</dbReference>
<evidence type="ECO:0000256" key="4">
    <source>
        <dbReference type="ARBA" id="ARBA00023136"/>
    </source>
</evidence>
<feature type="region of interest" description="Disordered" evidence="5">
    <location>
        <begin position="127"/>
        <end position="181"/>
    </location>
</feature>
<feature type="signal peptide" evidence="7">
    <location>
        <begin position="1"/>
        <end position="23"/>
    </location>
</feature>
<evidence type="ECO:0000256" key="2">
    <source>
        <dbReference type="ARBA" id="ARBA00022692"/>
    </source>
</evidence>
<comment type="subcellular location">
    <subcellularLocation>
        <location evidence="1">Membrane</location>
        <topology evidence="1">Single-pass membrane protein</topology>
    </subcellularLocation>
</comment>
<evidence type="ECO:0000256" key="7">
    <source>
        <dbReference type="SAM" id="SignalP"/>
    </source>
</evidence>
<evidence type="ECO:0000313" key="9">
    <source>
        <dbReference type="Proteomes" id="UP000007148"/>
    </source>
</evidence>
<accession>G4TTC4</accession>
<dbReference type="GO" id="GO:0016020">
    <property type="term" value="C:membrane"/>
    <property type="evidence" value="ECO:0007669"/>
    <property type="project" value="UniProtKB-SubCell"/>
</dbReference>
<feature type="compositionally biased region" description="Gly residues" evidence="5">
    <location>
        <begin position="586"/>
        <end position="595"/>
    </location>
</feature>
<keyword evidence="7" id="KW-0732">Signal</keyword>
<keyword evidence="2 6" id="KW-0812">Transmembrane</keyword>
<feature type="compositionally biased region" description="Pro residues" evidence="5">
    <location>
        <begin position="130"/>
        <end position="151"/>
    </location>
</feature>
<evidence type="ECO:0000256" key="1">
    <source>
        <dbReference type="ARBA" id="ARBA00004167"/>
    </source>
</evidence>
<evidence type="ECO:0000256" key="3">
    <source>
        <dbReference type="ARBA" id="ARBA00022989"/>
    </source>
</evidence>
<dbReference type="HOGENOM" id="CLU_458633_0_0_1"/>
<name>G4TTC4_SERID</name>
<feature type="region of interest" description="Disordered" evidence="5">
    <location>
        <begin position="536"/>
        <end position="595"/>
    </location>
</feature>
<feature type="compositionally biased region" description="Low complexity" evidence="5">
    <location>
        <begin position="536"/>
        <end position="549"/>
    </location>
</feature>
<comment type="caution">
    <text evidence="8">The sequence shown here is derived from an EMBL/GenBank/DDBJ whole genome shotgun (WGS) entry which is preliminary data.</text>
</comment>
<feature type="compositionally biased region" description="Gly residues" evidence="5">
    <location>
        <begin position="356"/>
        <end position="368"/>
    </location>
</feature>
<feature type="compositionally biased region" description="Low complexity" evidence="5">
    <location>
        <begin position="337"/>
        <end position="355"/>
    </location>
</feature>
<sequence>MILLLASRLLLFSLVLSIASVGAHPSPGEGTLPLLHGVGITKHPARKGVPATLQPRARTAAVQKLILFVAPVLLLSAVAQANFASACTRAARIRRRLVAKAAVTLDKPVAMACAAMLVTHARYLGNTPTTPTPTPTPVLNPDPIIDPPHPVSPGHGSTPVRPAPTSSSTGTDPRPPKWKIGAIAGGSSLSTVLVLAVASIAAHPSADGRYPIPDTLREAPPALMAESLPEGTSPLVYGLGISKTLARMVASGTLQARARTTAAQRPIQSVAPIRPLSAAVRARSVSGCALAAQPRKRLAAKDAVILEELVAMVLAAILVIHAQHLEHALLLSGGGASSSTGVTTSTRPVSSATSTQGGGGGGGIGGGNSSSSSRSSTGTGTVAGSTNSSTPEPESKNNTGAIVGGVVGGVAAVIILVGVLLFLLHKQKKKKQGNGASEVASNYTQQPMMGQHSPYSPGFAGAGAAGVGAGAMAAGAPGTPGPQGSYYGAGGPNSGAPTPALVYNQGEQYPNNSFQQNYAQQNNAYGGGVDQYGRPLSAASGGAPAAPLPMWVQRPSNATPASTAPSGFPDHQGYAPPPGAPQQPYYGGGAPHGNY</sequence>
<protein>
    <submittedName>
        <fullName evidence="8">Uncharacterized protein</fullName>
    </submittedName>
</protein>
<keyword evidence="9" id="KW-1185">Reference proteome</keyword>
<keyword evidence="4 6" id="KW-0472">Membrane</keyword>
<dbReference type="EMBL" id="CAFZ01000328">
    <property type="protein sequence ID" value="CCA74567.1"/>
    <property type="molecule type" value="Genomic_DNA"/>
</dbReference>
<feature type="transmembrane region" description="Helical" evidence="6">
    <location>
        <begin position="65"/>
        <end position="87"/>
    </location>
</feature>
<evidence type="ECO:0000313" key="8">
    <source>
        <dbReference type="EMBL" id="CCA74567.1"/>
    </source>
</evidence>
<proteinExistence type="predicted"/>
<feature type="chain" id="PRO_5003469399" evidence="7">
    <location>
        <begin position="24"/>
        <end position="595"/>
    </location>
</feature>
<keyword evidence="3 6" id="KW-1133">Transmembrane helix</keyword>